<evidence type="ECO:0000259" key="2">
    <source>
        <dbReference type="SMART" id="SM00893"/>
    </source>
</evidence>
<dbReference type="Pfam" id="PF01012">
    <property type="entry name" value="ETF"/>
    <property type="match status" value="1"/>
</dbReference>
<dbReference type="PANTHER" id="PTHR43153:SF1">
    <property type="entry name" value="ELECTRON TRANSFER FLAVOPROTEIN SUBUNIT ALPHA, MITOCHONDRIAL"/>
    <property type="match status" value="1"/>
</dbReference>
<dbReference type="CDD" id="cd01715">
    <property type="entry name" value="ETF_alpha"/>
    <property type="match status" value="1"/>
</dbReference>
<dbReference type="Gene3D" id="3.40.50.1220">
    <property type="entry name" value="TPP-binding domain"/>
    <property type="match status" value="1"/>
</dbReference>
<dbReference type="InterPro" id="IPR029035">
    <property type="entry name" value="DHS-like_NAD/FAD-binding_dom"/>
</dbReference>
<sequence length="329" mass="34342">MSEIIIFAEIDGDGLHSTAGELISAGKKIAADSGNVVSATLIGGNQDLASQAISLGADKVYLANDDAIQEGVADAYLAALHKICISAEPTVVLTSKTPIGRAVGPRLAYRLGSGIAQDCIDISVDGDSGRVTATRPVYGGNAMAKFTFADKDPQVVIMRLKAFEAAEPDSSRSGEVIEFEISLDESDIKSKLVETVKEESEGVRLEDAAVIIGMGRGLGGPEPFSQLEELAKVFNGAVGASRAVCDAGWLDHSYQIGLTGKTVTPDVYITVGISGASQHMAGCSSSKNIVAINKDGDANIFKEASFGVVGDWEKVLPAFTETARELLES</sequence>
<gene>
    <name evidence="3" type="ORF">METZ01_LOCUS130138</name>
</gene>
<dbReference type="GO" id="GO:0050660">
    <property type="term" value="F:flavin adenine dinucleotide binding"/>
    <property type="evidence" value="ECO:0007669"/>
    <property type="project" value="InterPro"/>
</dbReference>
<accession>A0A381YJT4</accession>
<reference evidence="3" key="1">
    <citation type="submission" date="2018-05" db="EMBL/GenBank/DDBJ databases">
        <authorList>
            <person name="Lanie J.A."/>
            <person name="Ng W.-L."/>
            <person name="Kazmierczak K.M."/>
            <person name="Andrzejewski T.M."/>
            <person name="Davidsen T.M."/>
            <person name="Wayne K.J."/>
            <person name="Tettelin H."/>
            <person name="Glass J.I."/>
            <person name="Rusch D."/>
            <person name="Podicherti R."/>
            <person name="Tsui H.-C.T."/>
            <person name="Winkler M.E."/>
        </authorList>
    </citation>
    <scope>NUCLEOTIDE SEQUENCE</scope>
</reference>
<name>A0A381YJT4_9ZZZZ</name>
<dbReference type="Gene3D" id="3.40.50.620">
    <property type="entry name" value="HUPs"/>
    <property type="match status" value="1"/>
</dbReference>
<dbReference type="EMBL" id="UINC01018405">
    <property type="protein sequence ID" value="SVA77284.1"/>
    <property type="molecule type" value="Genomic_DNA"/>
</dbReference>
<dbReference type="Pfam" id="PF00766">
    <property type="entry name" value="ETF_alpha"/>
    <property type="match status" value="1"/>
</dbReference>
<evidence type="ECO:0000313" key="3">
    <source>
        <dbReference type="EMBL" id="SVA77284.1"/>
    </source>
</evidence>
<comment type="similarity">
    <text evidence="1">Belongs to the ETF alpha-subunit/FixB family.</text>
</comment>
<dbReference type="InterPro" id="IPR014730">
    <property type="entry name" value="ETF_a/b_N"/>
</dbReference>
<evidence type="ECO:0000256" key="1">
    <source>
        <dbReference type="ARBA" id="ARBA00005817"/>
    </source>
</evidence>
<dbReference type="PANTHER" id="PTHR43153">
    <property type="entry name" value="ELECTRON TRANSFER FLAVOPROTEIN ALPHA"/>
    <property type="match status" value="1"/>
</dbReference>
<dbReference type="InterPro" id="IPR033947">
    <property type="entry name" value="ETF_alpha_N"/>
</dbReference>
<proteinExistence type="inferred from homology"/>
<dbReference type="GO" id="GO:0033539">
    <property type="term" value="P:fatty acid beta-oxidation using acyl-CoA dehydrogenase"/>
    <property type="evidence" value="ECO:0007669"/>
    <property type="project" value="TreeGrafter"/>
</dbReference>
<dbReference type="SUPFAM" id="SSF52402">
    <property type="entry name" value="Adenine nucleotide alpha hydrolases-like"/>
    <property type="match status" value="1"/>
</dbReference>
<protein>
    <recommendedName>
        <fullName evidence="2">Electron transfer flavoprotein alpha/beta-subunit N-terminal domain-containing protein</fullName>
    </recommendedName>
</protein>
<dbReference type="InterPro" id="IPR014731">
    <property type="entry name" value="ETF_asu_C"/>
</dbReference>
<dbReference type="GO" id="GO:0009055">
    <property type="term" value="F:electron transfer activity"/>
    <property type="evidence" value="ECO:0007669"/>
    <property type="project" value="InterPro"/>
</dbReference>
<feature type="domain" description="Electron transfer flavoprotein alpha/beta-subunit N-terminal" evidence="2">
    <location>
        <begin position="4"/>
        <end position="192"/>
    </location>
</feature>
<organism evidence="3">
    <name type="scientific">marine metagenome</name>
    <dbReference type="NCBI Taxonomy" id="408172"/>
    <lineage>
        <taxon>unclassified sequences</taxon>
        <taxon>metagenomes</taxon>
        <taxon>ecological metagenomes</taxon>
    </lineage>
</organism>
<dbReference type="SUPFAM" id="SSF52467">
    <property type="entry name" value="DHS-like NAD/FAD-binding domain"/>
    <property type="match status" value="1"/>
</dbReference>
<dbReference type="InterPro" id="IPR014729">
    <property type="entry name" value="Rossmann-like_a/b/a_fold"/>
</dbReference>
<dbReference type="PIRSF" id="PIRSF000089">
    <property type="entry name" value="Electra_flavoP_a"/>
    <property type="match status" value="1"/>
</dbReference>
<dbReference type="InterPro" id="IPR001308">
    <property type="entry name" value="ETF_a/FixB"/>
</dbReference>
<dbReference type="AlphaFoldDB" id="A0A381YJT4"/>
<dbReference type="SMART" id="SM00893">
    <property type="entry name" value="ETF"/>
    <property type="match status" value="1"/>
</dbReference>